<reference evidence="21 22" key="1">
    <citation type="submission" date="2024-02" db="EMBL/GenBank/DDBJ databases">
        <title>Chromosome-scale genome assembly of the rough periwinkle Littorina saxatilis.</title>
        <authorList>
            <person name="De Jode A."/>
            <person name="Faria R."/>
            <person name="Formenti G."/>
            <person name="Sims Y."/>
            <person name="Smith T.P."/>
            <person name="Tracey A."/>
            <person name="Wood J.M.D."/>
            <person name="Zagrodzka Z.B."/>
            <person name="Johannesson K."/>
            <person name="Butlin R.K."/>
            <person name="Leder E.H."/>
        </authorList>
    </citation>
    <scope>NUCLEOTIDE SEQUENCE [LARGE SCALE GENOMIC DNA]</scope>
    <source>
        <strain evidence="21">Snail1</strain>
        <tissue evidence="21">Muscle</tissue>
    </source>
</reference>
<dbReference type="GO" id="GO:0005789">
    <property type="term" value="C:endoplasmic reticulum membrane"/>
    <property type="evidence" value="ECO:0007669"/>
    <property type="project" value="UniProtKB-SubCell"/>
</dbReference>
<evidence type="ECO:0000256" key="3">
    <source>
        <dbReference type="ARBA" id="ARBA00022553"/>
    </source>
</evidence>
<comment type="subunit">
    <text evidence="16">Interacts with SNARE complex members GOSR2, SEC22B and STX5. Interacts with LMAN1/ERGIC53. Interacts with STX17.</text>
</comment>
<keyword evidence="2" id="KW-0813">Transport</keyword>
<evidence type="ECO:0000259" key="20">
    <source>
        <dbReference type="PROSITE" id="PS50192"/>
    </source>
</evidence>
<dbReference type="InterPro" id="IPR000727">
    <property type="entry name" value="T_SNARE_dom"/>
</dbReference>
<dbReference type="InterPro" id="IPR039899">
    <property type="entry name" value="BET1_SNARE"/>
</dbReference>
<comment type="caution">
    <text evidence="21">The sequence shown here is derived from an EMBL/GenBank/DDBJ whole genome shotgun (WGS) entry which is preliminary data.</text>
</comment>
<comment type="similarity">
    <text evidence="13">Belongs to the BET1 family.</text>
</comment>
<evidence type="ECO:0000256" key="2">
    <source>
        <dbReference type="ARBA" id="ARBA00022448"/>
    </source>
</evidence>
<sequence length="112" mass="13075">MRRSNLNGPGFGETQYQPTEQMLEEENAQLEESLKGKVQALKSMSIDIGTEVRHQNKMISGMDDDFDKTGNFLEATMGRLKRLTRAGHWKLWLYLLLFAFFVIIMCWLIIRF</sequence>
<dbReference type="GO" id="GO:0005794">
    <property type="term" value="C:Golgi apparatus"/>
    <property type="evidence" value="ECO:0007669"/>
    <property type="project" value="UniProtKB-SubCell"/>
</dbReference>
<organism evidence="21 22">
    <name type="scientific">Littorina saxatilis</name>
    <dbReference type="NCBI Taxonomy" id="31220"/>
    <lineage>
        <taxon>Eukaryota</taxon>
        <taxon>Metazoa</taxon>
        <taxon>Spiralia</taxon>
        <taxon>Lophotrochozoa</taxon>
        <taxon>Mollusca</taxon>
        <taxon>Gastropoda</taxon>
        <taxon>Caenogastropoda</taxon>
        <taxon>Littorinimorpha</taxon>
        <taxon>Littorinoidea</taxon>
        <taxon>Littorinidae</taxon>
        <taxon>Littorina</taxon>
    </lineage>
</organism>
<comment type="function">
    <text evidence="15">Required for vesicular transport from the ER to the Golgi complex. Functions as a SNARE involved in the docking process of ER-derived vesicles with the cis-Golgi membrane.</text>
</comment>
<comment type="subcellular location">
    <subcellularLocation>
        <location evidence="14">Endomembrane system</location>
        <topology evidence="14">Single-pass type IV membrane protein</topology>
    </subcellularLocation>
    <subcellularLocation>
        <location evidence="1">Endoplasmic reticulum membrane</location>
        <topology evidence="1">Single-pass membrane protein</topology>
    </subcellularLocation>
    <subcellularLocation>
        <location evidence="12">Golgi apparatus</location>
        <location evidence="12">cis-Golgi network membrane</location>
    </subcellularLocation>
</comment>
<dbReference type="GO" id="GO:0016192">
    <property type="term" value="P:vesicle-mediated transport"/>
    <property type="evidence" value="ECO:0007669"/>
    <property type="project" value="UniProtKB-KW"/>
</dbReference>
<keyword evidence="6" id="KW-0931">ER-Golgi transport</keyword>
<evidence type="ECO:0000256" key="5">
    <source>
        <dbReference type="ARBA" id="ARBA00022824"/>
    </source>
</evidence>
<evidence type="ECO:0000256" key="10">
    <source>
        <dbReference type="ARBA" id="ARBA00023054"/>
    </source>
</evidence>
<evidence type="ECO:0000256" key="18">
    <source>
        <dbReference type="ARBA" id="ARBA00077825"/>
    </source>
</evidence>
<evidence type="ECO:0000256" key="15">
    <source>
        <dbReference type="ARBA" id="ARBA00054011"/>
    </source>
</evidence>
<evidence type="ECO:0000256" key="17">
    <source>
        <dbReference type="ARBA" id="ARBA00071590"/>
    </source>
</evidence>
<evidence type="ECO:0000256" key="19">
    <source>
        <dbReference type="SAM" id="Phobius"/>
    </source>
</evidence>
<dbReference type="GO" id="GO:0015031">
    <property type="term" value="P:protein transport"/>
    <property type="evidence" value="ECO:0007669"/>
    <property type="project" value="UniProtKB-KW"/>
</dbReference>
<evidence type="ECO:0000256" key="12">
    <source>
        <dbReference type="ARBA" id="ARBA00024188"/>
    </source>
</evidence>
<dbReference type="SMART" id="SM00397">
    <property type="entry name" value="t_SNARE"/>
    <property type="match status" value="1"/>
</dbReference>
<keyword evidence="4 19" id="KW-0812">Transmembrane</keyword>
<feature type="domain" description="T-SNARE coiled-coil homology" evidence="20">
    <location>
        <begin position="21"/>
        <end position="83"/>
    </location>
</feature>
<dbReference type="EMBL" id="JBAMIC010000012">
    <property type="protein sequence ID" value="KAK7098116.1"/>
    <property type="molecule type" value="Genomic_DNA"/>
</dbReference>
<evidence type="ECO:0000256" key="8">
    <source>
        <dbReference type="ARBA" id="ARBA00022989"/>
    </source>
</evidence>
<proteinExistence type="inferred from homology"/>
<keyword evidence="8 19" id="KW-1133">Transmembrane helix</keyword>
<protein>
    <recommendedName>
        <fullName evidence="17">BET1 homolog</fullName>
    </recommendedName>
    <alternativeName>
        <fullName evidence="18">Golgi vesicular membrane-trafficking protein p18</fullName>
    </alternativeName>
</protein>
<dbReference type="PROSITE" id="PS50192">
    <property type="entry name" value="T_SNARE"/>
    <property type="match status" value="1"/>
</dbReference>
<evidence type="ECO:0000256" key="7">
    <source>
        <dbReference type="ARBA" id="ARBA00022927"/>
    </source>
</evidence>
<accession>A0AAN9G7H4</accession>
<evidence type="ECO:0000256" key="13">
    <source>
        <dbReference type="ARBA" id="ARBA00037962"/>
    </source>
</evidence>
<keyword evidence="9" id="KW-0333">Golgi apparatus</keyword>
<dbReference type="Gene3D" id="1.20.5.110">
    <property type="match status" value="1"/>
</dbReference>
<evidence type="ECO:0000313" key="22">
    <source>
        <dbReference type="Proteomes" id="UP001374579"/>
    </source>
</evidence>
<dbReference type="AlphaFoldDB" id="A0AAN9G7H4"/>
<evidence type="ECO:0000256" key="11">
    <source>
        <dbReference type="ARBA" id="ARBA00023136"/>
    </source>
</evidence>
<evidence type="ECO:0000256" key="1">
    <source>
        <dbReference type="ARBA" id="ARBA00004389"/>
    </source>
</evidence>
<gene>
    <name evidence="21" type="ORF">V1264_002478</name>
</gene>
<keyword evidence="22" id="KW-1185">Reference proteome</keyword>
<evidence type="ECO:0000256" key="14">
    <source>
        <dbReference type="ARBA" id="ARBA00046280"/>
    </source>
</evidence>
<evidence type="ECO:0000256" key="16">
    <source>
        <dbReference type="ARBA" id="ARBA00063965"/>
    </source>
</evidence>
<dbReference type="FunFam" id="1.20.5.110:FF:000026">
    <property type="entry name" value="BET1 homolog"/>
    <property type="match status" value="1"/>
</dbReference>
<feature type="transmembrane region" description="Helical" evidence="19">
    <location>
        <begin position="91"/>
        <end position="110"/>
    </location>
</feature>
<keyword evidence="10" id="KW-0175">Coiled coil</keyword>
<keyword evidence="5" id="KW-0256">Endoplasmic reticulum</keyword>
<keyword evidence="7" id="KW-0653">Protein transport</keyword>
<dbReference type="PANTHER" id="PTHR12791">
    <property type="entry name" value="GOLGI SNARE BET1-RELATED"/>
    <property type="match status" value="1"/>
</dbReference>
<evidence type="ECO:0000256" key="6">
    <source>
        <dbReference type="ARBA" id="ARBA00022892"/>
    </source>
</evidence>
<keyword evidence="3" id="KW-0597">Phosphoprotein</keyword>
<dbReference type="CDD" id="cd15853">
    <property type="entry name" value="SNARE_Bet1"/>
    <property type="match status" value="1"/>
</dbReference>
<dbReference type="SUPFAM" id="SSF58038">
    <property type="entry name" value="SNARE fusion complex"/>
    <property type="match status" value="1"/>
</dbReference>
<dbReference type="Proteomes" id="UP001374579">
    <property type="component" value="Unassembled WGS sequence"/>
</dbReference>
<keyword evidence="11 19" id="KW-0472">Membrane</keyword>
<evidence type="ECO:0000256" key="9">
    <source>
        <dbReference type="ARBA" id="ARBA00023034"/>
    </source>
</evidence>
<evidence type="ECO:0000256" key="4">
    <source>
        <dbReference type="ARBA" id="ARBA00022692"/>
    </source>
</evidence>
<evidence type="ECO:0000313" key="21">
    <source>
        <dbReference type="EMBL" id="KAK7098116.1"/>
    </source>
</evidence>
<name>A0AAN9G7H4_9CAEN</name>